<feature type="region of interest" description="Disordered" evidence="2">
    <location>
        <begin position="307"/>
        <end position="351"/>
    </location>
</feature>
<name>A0A2N9IJ86_FAGSY</name>
<feature type="compositionally biased region" description="Polar residues" evidence="2">
    <location>
        <begin position="336"/>
        <end position="351"/>
    </location>
</feature>
<organism evidence="3">
    <name type="scientific">Fagus sylvatica</name>
    <name type="common">Beechnut</name>
    <dbReference type="NCBI Taxonomy" id="28930"/>
    <lineage>
        <taxon>Eukaryota</taxon>
        <taxon>Viridiplantae</taxon>
        <taxon>Streptophyta</taxon>
        <taxon>Embryophyta</taxon>
        <taxon>Tracheophyta</taxon>
        <taxon>Spermatophyta</taxon>
        <taxon>Magnoliopsida</taxon>
        <taxon>eudicotyledons</taxon>
        <taxon>Gunneridae</taxon>
        <taxon>Pentapetalae</taxon>
        <taxon>rosids</taxon>
        <taxon>fabids</taxon>
        <taxon>Fagales</taxon>
        <taxon>Fagaceae</taxon>
        <taxon>Fagus</taxon>
    </lineage>
</organism>
<feature type="compositionally biased region" description="Polar residues" evidence="2">
    <location>
        <begin position="307"/>
        <end position="320"/>
    </location>
</feature>
<evidence type="ECO:0008006" key="4">
    <source>
        <dbReference type="Google" id="ProtNLM"/>
    </source>
</evidence>
<protein>
    <recommendedName>
        <fullName evidence="4">Aminotransferase-like plant mobile domain-containing protein</fullName>
    </recommendedName>
</protein>
<feature type="region of interest" description="Disordered" evidence="2">
    <location>
        <begin position="580"/>
        <end position="644"/>
    </location>
</feature>
<evidence type="ECO:0000256" key="1">
    <source>
        <dbReference type="SAM" id="Coils"/>
    </source>
</evidence>
<gene>
    <name evidence="3" type="ORF">FSB_LOCUS52227</name>
</gene>
<evidence type="ECO:0000313" key="3">
    <source>
        <dbReference type="EMBL" id="SPD24345.1"/>
    </source>
</evidence>
<evidence type="ECO:0000256" key="2">
    <source>
        <dbReference type="SAM" id="MobiDB-lite"/>
    </source>
</evidence>
<reference evidence="3" key="1">
    <citation type="submission" date="2018-02" db="EMBL/GenBank/DDBJ databases">
        <authorList>
            <person name="Cohen D.B."/>
            <person name="Kent A.D."/>
        </authorList>
    </citation>
    <scope>NUCLEOTIDE SEQUENCE</scope>
</reference>
<accession>A0A2N9IJ86</accession>
<feature type="coiled-coil region" evidence="1">
    <location>
        <begin position="497"/>
        <end position="531"/>
    </location>
</feature>
<keyword evidence="1" id="KW-0175">Coiled coil</keyword>
<feature type="compositionally biased region" description="Low complexity" evidence="2">
    <location>
        <begin position="628"/>
        <end position="644"/>
    </location>
</feature>
<dbReference type="EMBL" id="OIVN01005879">
    <property type="protein sequence ID" value="SPD24345.1"/>
    <property type="molecule type" value="Genomic_DNA"/>
</dbReference>
<sequence length="644" mass="69717">MLPANREFHVVAGVVIFPTHPGLCESELGFARYGSANRGRRGVFGPFEDNFPIRIPVRPSKILAIREFHVVHGCVFFPTHPGSRINLLGGQFEPVFGLVNGPVKPWSNLVNLGQTWSNLVKALQTLGNVSRTSFQGFLGTVGPSRVGNGLVKPWSNLVNSSQTWSTLVKLGQTLGNVSRTFFLGVFRVSEEWFLSGHKCPTKDGAPDPRRRNPRKSLVNIDSLREVWESEICTDDDAQPRSAPLLLRYVVQTKSFLACRLVKDIQATRANPANLALPPVDIRKVLDEDTPDMAGINLRNLLPTLSRKGTSETVPVQSTPARSKRARVESSAGPSRPATSAQPGPSASTAQGAVQVTQLANIVRSGTPIRPGIRSAGEGPTRLWAPRMKYRGADPIAETDCILPVGVDRSATVASALSQAVRLPLDMEEWRKAADDELISNLRRGLLMGVQASLELEDRFRTNKDHLAHANVLATKYQDAKKMATEAQSLAEVANSKRVEAEESLSEALDSLTKAEDKVRALELELERAKKEAYESGSKDAQDEMGRQLPGLCNLYYMDAWDDALAVLNSRQTTLPSQPLKLPFPGAVPPPPPEAVLNSPLPQLGDVVDLEEVESAEAAGPAHDEPQDAPDGGSAAPDDAGPGNS</sequence>
<proteinExistence type="predicted"/>
<dbReference type="AlphaFoldDB" id="A0A2N9IJ86"/>